<protein>
    <submittedName>
        <fullName evidence="2">Uncharacterized protein</fullName>
    </submittedName>
</protein>
<sequence length="441" mass="48091">MAHCSNCNEPNNPMCAMNMFYKSNSSGNCYTRSRNCFGASNCVTTECRDKPCRKYACCGPSCSAVGGGCDSCKESFREIQQKRIWNQVRVSSSLFTMNRVAIAVFDNRDAAGKLRWDTNPPTTPQLNLKQNQSSDRFSPSIGKFNVPTGGNSTKRTKTALRPGAMNPGGKGVDVKHNSYARYLAKKKGYMLTKPAEDIQTPYRGNKQRTYNIIDADCVKCKDYTCDVPPPPACPPPILPCNPCGDCCPKPDTDFREMEKQISCGKTTWGDYNWSNEKGDAFNEYPFGEVPIAKHISGEKYIKLPCSGNKGSGKYTAVGKLTLNTDWNMCIDDGAMLIIPKDTEFTNKGNIYNAGIIYIKCGARLDNSCNIINCGNIILEDCCDGSTVVKLKNTNADARIYGVVGSIQNCQYADAGGGKIDPCPPCSGVGNCGVNCNCYTPP</sequence>
<dbReference type="EMBL" id="MN739284">
    <property type="protein sequence ID" value="QHS97054.1"/>
    <property type="molecule type" value="Genomic_DNA"/>
</dbReference>
<evidence type="ECO:0000313" key="2">
    <source>
        <dbReference type="EMBL" id="QHS97054.1"/>
    </source>
</evidence>
<organism evidence="2">
    <name type="scientific">viral metagenome</name>
    <dbReference type="NCBI Taxonomy" id="1070528"/>
    <lineage>
        <taxon>unclassified sequences</taxon>
        <taxon>metagenomes</taxon>
        <taxon>organismal metagenomes</taxon>
    </lineage>
</organism>
<proteinExistence type="predicted"/>
<feature type="compositionally biased region" description="Polar residues" evidence="1">
    <location>
        <begin position="124"/>
        <end position="137"/>
    </location>
</feature>
<name>A0A6C0BZW2_9ZZZZ</name>
<accession>A0A6C0BZW2</accession>
<feature type="region of interest" description="Disordered" evidence="1">
    <location>
        <begin position="115"/>
        <end position="171"/>
    </location>
</feature>
<dbReference type="AlphaFoldDB" id="A0A6C0BZW2"/>
<reference evidence="2" key="1">
    <citation type="journal article" date="2020" name="Nature">
        <title>Giant virus diversity and host interactions through global metagenomics.</title>
        <authorList>
            <person name="Schulz F."/>
            <person name="Roux S."/>
            <person name="Paez-Espino D."/>
            <person name="Jungbluth S."/>
            <person name="Walsh D.A."/>
            <person name="Denef V.J."/>
            <person name="McMahon K.D."/>
            <person name="Konstantinidis K.T."/>
            <person name="Eloe-Fadrosh E.A."/>
            <person name="Kyrpides N.C."/>
            <person name="Woyke T."/>
        </authorList>
    </citation>
    <scope>NUCLEOTIDE SEQUENCE</scope>
    <source>
        <strain evidence="2">GVMAG-M-3300020166-5</strain>
    </source>
</reference>
<evidence type="ECO:0000256" key="1">
    <source>
        <dbReference type="SAM" id="MobiDB-lite"/>
    </source>
</evidence>